<proteinExistence type="predicted"/>
<dbReference type="Pfam" id="PF22725">
    <property type="entry name" value="GFO_IDH_MocA_C3"/>
    <property type="match status" value="1"/>
</dbReference>
<keyword evidence="4" id="KW-1185">Reference proteome</keyword>
<dbReference type="InterPro" id="IPR055170">
    <property type="entry name" value="GFO_IDH_MocA-like_dom"/>
</dbReference>
<dbReference type="SUPFAM" id="SSF51735">
    <property type="entry name" value="NAD(P)-binding Rossmann-fold domains"/>
    <property type="match status" value="1"/>
</dbReference>
<dbReference type="PANTHER" id="PTHR43708">
    <property type="entry name" value="CONSERVED EXPRESSED OXIDOREDUCTASE (EUROFUNG)"/>
    <property type="match status" value="1"/>
</dbReference>
<evidence type="ECO:0000259" key="2">
    <source>
        <dbReference type="Pfam" id="PF22725"/>
    </source>
</evidence>
<gene>
    <name evidence="3" type="ORF">SAMN02982931_03848</name>
</gene>
<dbReference type="Gene3D" id="3.30.360.10">
    <property type="entry name" value="Dihydrodipicolinate Reductase, domain 2"/>
    <property type="match status" value="1"/>
</dbReference>
<dbReference type="EMBL" id="FMXQ01000008">
    <property type="protein sequence ID" value="SDB49211.1"/>
    <property type="molecule type" value="Genomic_DNA"/>
</dbReference>
<name>A0A1G6DVR9_9HYPH</name>
<dbReference type="PANTHER" id="PTHR43708:SF8">
    <property type="entry name" value="OXIDOREDUCTASE"/>
    <property type="match status" value="1"/>
</dbReference>
<evidence type="ECO:0000313" key="4">
    <source>
        <dbReference type="Proteomes" id="UP000199071"/>
    </source>
</evidence>
<sequence length="345" mass="37275">MTAAPLKVAVVGAGYFSQFHLAAWAGIAEAKLVAVCDLDAARAKTVADAFGAVAYSDCKAMARTETPDIVDIVAPPPAHVALVRAVLAPGRTIICQKPFCLSTGEATALTGEAHRAGALLVVHENFRFQPWHREIRRFLDEDRLGQVYQCAFRLRPGDGRGPDAYLARQPSFQTMPKFLIQETGVHFIDLFRWLLGPVETVFADLRQLNPAIAGEDAGLMILGHRDGARSVFDGNRLSDHVAENPRTTMGEMTIEGEAGILQLDGEGRIFFRRFGEATEREIPVTAPIDRTVFGGGCVAALNRHVIAAMTAGREPENTAADYLTVMAAVDAAYRSATTGAMQRLA</sequence>
<evidence type="ECO:0000259" key="1">
    <source>
        <dbReference type="Pfam" id="PF01408"/>
    </source>
</evidence>
<dbReference type="Proteomes" id="UP000199071">
    <property type="component" value="Unassembled WGS sequence"/>
</dbReference>
<dbReference type="SUPFAM" id="SSF55347">
    <property type="entry name" value="Glyceraldehyde-3-phosphate dehydrogenase-like, C-terminal domain"/>
    <property type="match status" value="1"/>
</dbReference>
<dbReference type="InterPro" id="IPR051317">
    <property type="entry name" value="Gfo/Idh/MocA_oxidoreduct"/>
</dbReference>
<dbReference type="RefSeq" id="WP_090878909.1">
    <property type="nucleotide sequence ID" value="NZ_FMXQ01000008.1"/>
</dbReference>
<evidence type="ECO:0000313" key="3">
    <source>
        <dbReference type="EMBL" id="SDB49211.1"/>
    </source>
</evidence>
<protein>
    <submittedName>
        <fullName evidence="3">Predicted dehydrogenase</fullName>
    </submittedName>
</protein>
<dbReference type="OrthoDB" id="9792935at2"/>
<dbReference type="InterPro" id="IPR036291">
    <property type="entry name" value="NAD(P)-bd_dom_sf"/>
</dbReference>
<reference evidence="3 4" key="1">
    <citation type="submission" date="2016-10" db="EMBL/GenBank/DDBJ databases">
        <authorList>
            <person name="de Groot N.N."/>
        </authorList>
    </citation>
    <scope>NUCLEOTIDE SEQUENCE [LARGE SCALE GENOMIC DNA]</scope>
    <source>
        <strain evidence="3 4">ATCC 35022</strain>
    </source>
</reference>
<dbReference type="Pfam" id="PF01408">
    <property type="entry name" value="GFO_IDH_MocA"/>
    <property type="match status" value="1"/>
</dbReference>
<dbReference type="STRING" id="665467.SAMN02982931_03848"/>
<dbReference type="AlphaFoldDB" id="A0A1G6DVR9"/>
<accession>A0A1G6DVR9</accession>
<feature type="domain" description="GFO/IDH/MocA-like oxidoreductase" evidence="2">
    <location>
        <begin position="132"/>
        <end position="260"/>
    </location>
</feature>
<organism evidence="3 4">
    <name type="scientific">Bauldia litoralis</name>
    <dbReference type="NCBI Taxonomy" id="665467"/>
    <lineage>
        <taxon>Bacteria</taxon>
        <taxon>Pseudomonadati</taxon>
        <taxon>Pseudomonadota</taxon>
        <taxon>Alphaproteobacteria</taxon>
        <taxon>Hyphomicrobiales</taxon>
        <taxon>Kaistiaceae</taxon>
        <taxon>Bauldia</taxon>
    </lineage>
</organism>
<dbReference type="Gene3D" id="3.40.50.720">
    <property type="entry name" value="NAD(P)-binding Rossmann-like Domain"/>
    <property type="match status" value="1"/>
</dbReference>
<feature type="domain" description="Gfo/Idh/MocA-like oxidoreductase N-terminal" evidence="1">
    <location>
        <begin position="6"/>
        <end position="122"/>
    </location>
</feature>
<dbReference type="GO" id="GO:0000166">
    <property type="term" value="F:nucleotide binding"/>
    <property type="evidence" value="ECO:0007669"/>
    <property type="project" value="InterPro"/>
</dbReference>
<dbReference type="InterPro" id="IPR000683">
    <property type="entry name" value="Gfo/Idh/MocA-like_OxRdtase_N"/>
</dbReference>